<dbReference type="InterPro" id="IPR004633">
    <property type="entry name" value="NaPi_cotrn-rel/YqeW-like"/>
</dbReference>
<evidence type="ECO:0000256" key="2">
    <source>
        <dbReference type="ARBA" id="ARBA00022475"/>
    </source>
</evidence>
<feature type="domain" description="PhoU" evidence="7">
    <location>
        <begin position="470"/>
        <end position="551"/>
    </location>
</feature>
<evidence type="ECO:0000259" key="7">
    <source>
        <dbReference type="Pfam" id="PF01895"/>
    </source>
</evidence>
<name>A0A9D1GR72_9MOLU</name>
<feature type="transmembrane region" description="Helical" evidence="6">
    <location>
        <begin position="295"/>
        <end position="320"/>
    </location>
</feature>
<feature type="transmembrane region" description="Helical" evidence="6">
    <location>
        <begin position="120"/>
        <end position="135"/>
    </location>
</feature>
<keyword evidence="2" id="KW-1003">Cell membrane</keyword>
<evidence type="ECO:0000313" key="9">
    <source>
        <dbReference type="Proteomes" id="UP000886758"/>
    </source>
</evidence>
<dbReference type="GO" id="GO:0005886">
    <property type="term" value="C:plasma membrane"/>
    <property type="evidence" value="ECO:0007669"/>
    <property type="project" value="UniProtKB-SubCell"/>
</dbReference>
<protein>
    <submittedName>
        <fullName evidence="8">Na/Pi cotransporter family protein</fullName>
    </submittedName>
</protein>
<dbReference type="InterPro" id="IPR026022">
    <property type="entry name" value="PhoU_dom"/>
</dbReference>
<feature type="transmembrane region" description="Helical" evidence="6">
    <location>
        <begin position="181"/>
        <end position="200"/>
    </location>
</feature>
<keyword evidence="3 6" id="KW-0812">Transmembrane</keyword>
<dbReference type="Proteomes" id="UP000886758">
    <property type="component" value="Unassembled WGS sequence"/>
</dbReference>
<accession>A0A9D1GR72</accession>
<sequence length="564" mass="62479">MVFLSQGLAVSDLLIQLMTVIGGLGVFLYGINLMGDSLKAIAGNRLKVFIEKTTNTPLKGILVGTLVTAIIQSSSGTTALTVGLVRSGLMTFPQAIGVIMGANIGTTITSFIIGLSIEKYALLFVGIGAILIFFVNKEKVKELGKIILGFGLLFYGLGLMGDALDLILTAYSDQATMIFELFSDIPVIGLLIGTLITAIVQSSSATIAILQTLYLQGTVGLMGALAIMLGCNIGTTITAVFACIGGGVQAKRTAFVHAMFNVVGAILFMILLWPYTWLLGHIEDWLLQIGSNQKMTIAIGHMMFNIITTFLLFFFIPWMVKAATKIIKDKKDEKQSIMDELLDYTLIEKSPTLALSFAKKSLDYMAECVKNYTHLAKNFSFERNKKALSEGAELEKNINCLDKRIHDYLIRLTLRQLNQSNSHLLSVYLDQIKDLERIGDHCTNILEFFEERYETDKQLSSDGIQDLEQIYGVLLTMTDTTFEAIVGCDLSKAQTIDPLEREVDQMEEVFHQRHVHRINSGACSYLNADHYVEILANIERMADHLKNISDAILTDEYCHDEFNH</sequence>
<dbReference type="PANTHER" id="PTHR10010">
    <property type="entry name" value="SOLUTE CARRIER FAMILY 34 SODIUM PHOSPHATE , MEMBER 2-RELATED"/>
    <property type="match status" value="1"/>
</dbReference>
<dbReference type="Pfam" id="PF02690">
    <property type="entry name" value="Na_Pi_cotrans"/>
    <property type="match status" value="2"/>
</dbReference>
<dbReference type="GO" id="GO:0005436">
    <property type="term" value="F:sodium:phosphate symporter activity"/>
    <property type="evidence" value="ECO:0007669"/>
    <property type="project" value="InterPro"/>
</dbReference>
<evidence type="ECO:0000256" key="1">
    <source>
        <dbReference type="ARBA" id="ARBA00004651"/>
    </source>
</evidence>
<evidence type="ECO:0000256" key="4">
    <source>
        <dbReference type="ARBA" id="ARBA00022989"/>
    </source>
</evidence>
<dbReference type="Pfam" id="PF01895">
    <property type="entry name" value="PhoU"/>
    <property type="match status" value="2"/>
</dbReference>
<comment type="subcellular location">
    <subcellularLocation>
        <location evidence="1">Cell membrane</location>
        <topology evidence="1">Multi-pass membrane protein</topology>
    </subcellularLocation>
</comment>
<dbReference type="NCBIfam" id="NF037997">
    <property type="entry name" value="Na_Pi_symport"/>
    <property type="match status" value="1"/>
</dbReference>
<keyword evidence="4 6" id="KW-1133">Transmembrane helix</keyword>
<dbReference type="InterPro" id="IPR003841">
    <property type="entry name" value="Na/Pi_transpt"/>
</dbReference>
<reference evidence="8" key="2">
    <citation type="journal article" date="2021" name="PeerJ">
        <title>Extensive microbial diversity within the chicken gut microbiome revealed by metagenomics and culture.</title>
        <authorList>
            <person name="Gilroy R."/>
            <person name="Ravi A."/>
            <person name="Getino M."/>
            <person name="Pursley I."/>
            <person name="Horton D.L."/>
            <person name="Alikhan N.F."/>
            <person name="Baker D."/>
            <person name="Gharbi K."/>
            <person name="Hall N."/>
            <person name="Watson M."/>
            <person name="Adriaenssens E.M."/>
            <person name="Foster-Nyarko E."/>
            <person name="Jarju S."/>
            <person name="Secka A."/>
            <person name="Antonio M."/>
            <person name="Oren A."/>
            <person name="Chaudhuri R.R."/>
            <person name="La Ragione R."/>
            <person name="Hildebrand F."/>
            <person name="Pallen M.J."/>
        </authorList>
    </citation>
    <scope>NUCLEOTIDE SEQUENCE</scope>
    <source>
        <strain evidence="8">ChiW17-6978</strain>
    </source>
</reference>
<dbReference type="InterPro" id="IPR038078">
    <property type="entry name" value="PhoU-like_sf"/>
</dbReference>
<dbReference type="NCBIfam" id="TIGR00704">
    <property type="entry name" value="NaPi_cotrn_rel"/>
    <property type="match status" value="1"/>
</dbReference>
<feature type="transmembrane region" description="Helical" evidence="6">
    <location>
        <begin position="147"/>
        <end position="169"/>
    </location>
</feature>
<reference evidence="8" key="1">
    <citation type="submission" date="2020-10" db="EMBL/GenBank/DDBJ databases">
        <authorList>
            <person name="Gilroy R."/>
        </authorList>
    </citation>
    <scope>NUCLEOTIDE SEQUENCE</scope>
    <source>
        <strain evidence="8">ChiW17-6978</strain>
    </source>
</reference>
<feature type="transmembrane region" description="Helical" evidence="6">
    <location>
        <begin position="95"/>
        <end position="113"/>
    </location>
</feature>
<evidence type="ECO:0000256" key="6">
    <source>
        <dbReference type="SAM" id="Phobius"/>
    </source>
</evidence>
<feature type="transmembrane region" description="Helical" evidence="6">
    <location>
        <begin position="13"/>
        <end position="35"/>
    </location>
</feature>
<dbReference type="EMBL" id="DVLF01000090">
    <property type="protein sequence ID" value="HIT49943.1"/>
    <property type="molecule type" value="Genomic_DNA"/>
</dbReference>
<dbReference type="GO" id="GO:0044341">
    <property type="term" value="P:sodium-dependent phosphate transport"/>
    <property type="evidence" value="ECO:0007669"/>
    <property type="project" value="InterPro"/>
</dbReference>
<dbReference type="Gene3D" id="1.20.58.220">
    <property type="entry name" value="Phosphate transport system protein phou homolog 2, domain 2"/>
    <property type="match status" value="1"/>
</dbReference>
<dbReference type="SUPFAM" id="SSF109755">
    <property type="entry name" value="PhoU-like"/>
    <property type="match status" value="1"/>
</dbReference>
<organism evidence="8 9">
    <name type="scientific">Candidatus Pelethenecus faecipullorum</name>
    <dbReference type="NCBI Taxonomy" id="2840900"/>
    <lineage>
        <taxon>Bacteria</taxon>
        <taxon>Bacillati</taxon>
        <taxon>Mycoplasmatota</taxon>
        <taxon>Mollicutes</taxon>
        <taxon>Candidatus Pelethenecus</taxon>
    </lineage>
</organism>
<gene>
    <name evidence="8" type="ORF">IAD46_02845</name>
</gene>
<dbReference type="PANTHER" id="PTHR10010:SF46">
    <property type="entry name" value="SODIUM-DEPENDENT PHOSPHATE TRANSPORT PROTEIN 2B"/>
    <property type="match status" value="1"/>
</dbReference>
<dbReference type="AlphaFoldDB" id="A0A9D1GR72"/>
<feature type="domain" description="PhoU" evidence="7">
    <location>
        <begin position="365"/>
        <end position="447"/>
    </location>
</feature>
<comment type="caution">
    <text evidence="8">The sequence shown here is derived from an EMBL/GenBank/DDBJ whole genome shotgun (WGS) entry which is preliminary data.</text>
</comment>
<evidence type="ECO:0000313" key="8">
    <source>
        <dbReference type="EMBL" id="HIT49943.1"/>
    </source>
</evidence>
<feature type="transmembrane region" description="Helical" evidence="6">
    <location>
        <begin position="220"/>
        <end position="242"/>
    </location>
</feature>
<evidence type="ECO:0000256" key="3">
    <source>
        <dbReference type="ARBA" id="ARBA00022692"/>
    </source>
</evidence>
<evidence type="ECO:0000256" key="5">
    <source>
        <dbReference type="ARBA" id="ARBA00023136"/>
    </source>
</evidence>
<keyword evidence="5 6" id="KW-0472">Membrane</keyword>
<feature type="transmembrane region" description="Helical" evidence="6">
    <location>
        <begin position="254"/>
        <end position="275"/>
    </location>
</feature>
<feature type="transmembrane region" description="Helical" evidence="6">
    <location>
        <begin position="56"/>
        <end position="75"/>
    </location>
</feature>
<proteinExistence type="predicted"/>